<feature type="compositionally biased region" description="Polar residues" evidence="1">
    <location>
        <begin position="59"/>
        <end position="76"/>
    </location>
</feature>
<dbReference type="EMBL" id="MJEQ01003178">
    <property type="protein sequence ID" value="OIT24359.1"/>
    <property type="molecule type" value="Genomic_DNA"/>
</dbReference>
<dbReference type="AlphaFoldDB" id="A0A1J6KRQ4"/>
<protein>
    <recommendedName>
        <fullName evidence="2">Retroviral polymerase SH3-like domain-containing protein</fullName>
    </recommendedName>
</protein>
<feature type="region of interest" description="Disordered" evidence="1">
    <location>
        <begin position="48"/>
        <end position="77"/>
    </location>
</feature>
<dbReference type="Pfam" id="PF25597">
    <property type="entry name" value="SH3_retrovirus"/>
    <property type="match status" value="1"/>
</dbReference>
<name>A0A1J6KRQ4_NICAT</name>
<proteinExistence type="predicted"/>
<keyword evidence="4" id="KW-1185">Reference proteome</keyword>
<organism evidence="3 4">
    <name type="scientific">Nicotiana attenuata</name>
    <name type="common">Coyote tobacco</name>
    <dbReference type="NCBI Taxonomy" id="49451"/>
    <lineage>
        <taxon>Eukaryota</taxon>
        <taxon>Viridiplantae</taxon>
        <taxon>Streptophyta</taxon>
        <taxon>Embryophyta</taxon>
        <taxon>Tracheophyta</taxon>
        <taxon>Spermatophyta</taxon>
        <taxon>Magnoliopsida</taxon>
        <taxon>eudicotyledons</taxon>
        <taxon>Gunneridae</taxon>
        <taxon>Pentapetalae</taxon>
        <taxon>asterids</taxon>
        <taxon>lamiids</taxon>
        <taxon>Solanales</taxon>
        <taxon>Solanaceae</taxon>
        <taxon>Nicotianoideae</taxon>
        <taxon>Nicotianeae</taxon>
        <taxon>Nicotiana</taxon>
    </lineage>
</organism>
<evidence type="ECO:0000256" key="1">
    <source>
        <dbReference type="SAM" id="MobiDB-lite"/>
    </source>
</evidence>
<gene>
    <name evidence="3" type="ORF">A4A49_65685</name>
</gene>
<dbReference type="Proteomes" id="UP000187609">
    <property type="component" value="Unassembled WGS sequence"/>
</dbReference>
<evidence type="ECO:0000313" key="4">
    <source>
        <dbReference type="Proteomes" id="UP000187609"/>
    </source>
</evidence>
<feature type="non-terminal residue" evidence="3">
    <location>
        <position position="1"/>
    </location>
</feature>
<sequence length="213" mass="24009">IGYSETQKGYRLYDLENRTFLVSRDIVFREQVFPFKGMTSDLDDIFPQDPPELTPIGIPTQSSSQLYPPDTSTQTGDILPNITHTKSQEHLHEELNEGSIDQSQPLNQEEADISMSSDPLVADIVEETEEISPAEEAMNVRKSVRVSRPPIWMKDYVAPEKFTGNSLYPISQGLSYANLTTGYQSYLKAFSAHIEPSSFKEAAQDNKRIKAMQ</sequence>
<evidence type="ECO:0000313" key="3">
    <source>
        <dbReference type="EMBL" id="OIT24359.1"/>
    </source>
</evidence>
<reference evidence="3" key="1">
    <citation type="submission" date="2016-11" db="EMBL/GenBank/DDBJ databases">
        <title>The genome of Nicotiana attenuata.</title>
        <authorList>
            <person name="Xu S."/>
            <person name="Brockmoeller T."/>
            <person name="Gaquerel E."/>
            <person name="Navarro A."/>
            <person name="Kuhl H."/>
            <person name="Gase K."/>
            <person name="Ling Z."/>
            <person name="Zhou W."/>
            <person name="Kreitzer C."/>
            <person name="Stanke M."/>
            <person name="Tang H."/>
            <person name="Lyons E."/>
            <person name="Pandey P."/>
            <person name="Pandey S.P."/>
            <person name="Timmermann B."/>
            <person name="Baldwin I.T."/>
        </authorList>
    </citation>
    <scope>NUCLEOTIDE SEQUENCE [LARGE SCALE GENOMIC DNA]</scope>
    <source>
        <strain evidence="3">UT</strain>
    </source>
</reference>
<dbReference type="OMA" id="SKFLATH"/>
<dbReference type="InterPro" id="IPR057670">
    <property type="entry name" value="SH3_retrovirus"/>
</dbReference>
<dbReference type="Gramene" id="OIT24359">
    <property type="protein sequence ID" value="OIT24359"/>
    <property type="gene ID" value="A4A49_65685"/>
</dbReference>
<evidence type="ECO:0000259" key="2">
    <source>
        <dbReference type="Pfam" id="PF25597"/>
    </source>
</evidence>
<accession>A0A1J6KRQ4</accession>
<feature type="domain" description="Retroviral polymerase SH3-like" evidence="2">
    <location>
        <begin position="1"/>
        <end position="36"/>
    </location>
</feature>
<comment type="caution">
    <text evidence="3">The sequence shown here is derived from an EMBL/GenBank/DDBJ whole genome shotgun (WGS) entry which is preliminary data.</text>
</comment>